<dbReference type="GO" id="GO:0006089">
    <property type="term" value="P:lactate metabolic process"/>
    <property type="evidence" value="ECO:0007669"/>
    <property type="project" value="TreeGrafter"/>
</dbReference>
<dbReference type="SUPFAM" id="SSF51735">
    <property type="entry name" value="NAD(P)-binding Rossmann-fold domains"/>
    <property type="match status" value="1"/>
</dbReference>
<comment type="caution">
    <text evidence="8">The sequence shown here is derived from an EMBL/GenBank/DDBJ whole genome shotgun (WGS) entry which is preliminary data.</text>
</comment>
<feature type="binding site" evidence="4">
    <location>
        <begin position="20"/>
        <end position="25"/>
    </location>
    <ligand>
        <name>NAD(+)</name>
        <dbReference type="ChEBI" id="CHEBI:57540"/>
    </ligand>
</feature>
<dbReference type="Pfam" id="PF02866">
    <property type="entry name" value="Ldh_1_C"/>
    <property type="match status" value="1"/>
</dbReference>
<evidence type="ECO:0000259" key="6">
    <source>
        <dbReference type="Pfam" id="PF00056"/>
    </source>
</evidence>
<dbReference type="Proteomes" id="UP000004335">
    <property type="component" value="Unassembled WGS sequence"/>
</dbReference>
<dbReference type="CDD" id="cd05291">
    <property type="entry name" value="HicDH_like"/>
    <property type="match status" value="1"/>
</dbReference>
<comment type="similarity">
    <text evidence="1">Belongs to the LDH/MDH superfamily. LDH family.</text>
</comment>
<dbReference type="PIRSF" id="PIRSF000102">
    <property type="entry name" value="Lac_mal_DH"/>
    <property type="match status" value="1"/>
</dbReference>
<feature type="binding site" evidence="4">
    <location>
        <begin position="132"/>
        <end position="134"/>
    </location>
    <ligand>
        <name>NAD(+)</name>
        <dbReference type="ChEBI" id="CHEBI:57540"/>
    </ligand>
</feature>
<dbReference type="AlphaFoldDB" id="A0A828RLA0"/>
<gene>
    <name evidence="8" type="primary">hicD</name>
    <name evidence="8" type="ORF">HMPREF0536_10212</name>
</gene>
<feature type="domain" description="Lactate/malate dehydrogenase N-terminal" evidence="6">
    <location>
        <begin position="15"/>
        <end position="156"/>
    </location>
</feature>
<dbReference type="PANTHER" id="PTHR43128:SF31">
    <property type="entry name" value="L-LACTATE DEHYDROGENASE"/>
    <property type="match status" value="1"/>
</dbReference>
<evidence type="ECO:0000259" key="7">
    <source>
        <dbReference type="Pfam" id="PF02866"/>
    </source>
</evidence>
<sequence>MIKKKLEGVLVMTRKVGVIGMGNVGSTVAHYIVAMGFADDLVLIDKNEAKVKADALDFEDAMANLPFHTNITVSDYSALKDADVIVSALGNIKLQDNPNADRFAELPFTRRAVKEVAQKIKESGFNGKIVAITNPVDVITSLYQKITGLPKNHVLGTGTLLDSARMKRAVAERLNLDPRSVDGYNLGEHGNSQFTAWSTVRVLGRPLTELADKRGLDLEELDKEAKMGGWTVFQGKKYTNYGVATAAVKLVNAILSDSLTELPVSNFREEYGVYLSYPAVVGRDGVVEQAQLDLTEEELQKLQTSADFIKEKYQESLQAKD</sequence>
<keyword evidence="2 5" id="KW-0560">Oxidoreductase</keyword>
<dbReference type="Gene3D" id="3.40.50.720">
    <property type="entry name" value="NAD(P)-binding Rossmann-like Domain"/>
    <property type="match status" value="1"/>
</dbReference>
<feature type="active site" description="Proton acceptor" evidence="3">
    <location>
        <position position="189"/>
    </location>
</feature>
<dbReference type="PANTHER" id="PTHR43128">
    <property type="entry name" value="L-2-HYDROXYCARBOXYLATE DEHYDROGENASE (NAD(P)(+))"/>
    <property type="match status" value="1"/>
</dbReference>
<proteinExistence type="inferred from homology"/>
<dbReference type="GO" id="GO:0004459">
    <property type="term" value="F:L-lactate dehydrogenase (NAD+) activity"/>
    <property type="evidence" value="ECO:0007669"/>
    <property type="project" value="InterPro"/>
</dbReference>
<dbReference type="InterPro" id="IPR036291">
    <property type="entry name" value="NAD(P)-bd_dom_sf"/>
</dbReference>
<evidence type="ECO:0000256" key="5">
    <source>
        <dbReference type="RuleBase" id="RU003369"/>
    </source>
</evidence>
<accession>A0A828RLA0</accession>
<dbReference type="PROSITE" id="PS00064">
    <property type="entry name" value="L_LDH"/>
    <property type="match status" value="1"/>
</dbReference>
<evidence type="ECO:0000313" key="9">
    <source>
        <dbReference type="Proteomes" id="UP000004335"/>
    </source>
</evidence>
<dbReference type="EC" id="1.1.1.-" evidence="8"/>
<feature type="binding site" evidence="4">
    <location>
        <position position="45"/>
    </location>
    <ligand>
        <name>NAD(+)</name>
        <dbReference type="ChEBI" id="CHEBI:57540"/>
    </ligand>
</feature>
<dbReference type="PRINTS" id="PR00086">
    <property type="entry name" value="LLDHDRGNASE"/>
</dbReference>
<dbReference type="Gene3D" id="3.90.110.10">
    <property type="entry name" value="Lactate dehydrogenase/glycoside hydrolase, family 4, C-terminal"/>
    <property type="match status" value="1"/>
</dbReference>
<evidence type="ECO:0000256" key="2">
    <source>
        <dbReference type="ARBA" id="ARBA00023002"/>
    </source>
</evidence>
<dbReference type="InterPro" id="IPR001236">
    <property type="entry name" value="Lactate/malate_DH_N"/>
</dbReference>
<dbReference type="InterPro" id="IPR015955">
    <property type="entry name" value="Lactate_DH/Glyco_Ohase_4_C"/>
</dbReference>
<dbReference type="InterPro" id="IPR022383">
    <property type="entry name" value="Lactate/malate_DH_C"/>
</dbReference>
<name>A0A828RLA0_LIMRT</name>
<dbReference type="EMBL" id="ACGX02000004">
    <property type="protein sequence ID" value="EGC15813.1"/>
    <property type="molecule type" value="Genomic_DNA"/>
</dbReference>
<dbReference type="Pfam" id="PF00056">
    <property type="entry name" value="Ldh_1_N"/>
    <property type="match status" value="1"/>
</dbReference>
<keyword evidence="4" id="KW-0520">NAD</keyword>
<organism evidence="8 9">
    <name type="scientific">Limosilactobacillus reuteri MM4-1A</name>
    <dbReference type="NCBI Taxonomy" id="548485"/>
    <lineage>
        <taxon>Bacteria</taxon>
        <taxon>Bacillati</taxon>
        <taxon>Bacillota</taxon>
        <taxon>Bacilli</taxon>
        <taxon>Lactobacillales</taxon>
        <taxon>Lactobacillaceae</taxon>
        <taxon>Limosilactobacillus</taxon>
    </lineage>
</organism>
<protein>
    <submittedName>
        <fullName evidence="8">Putative L-lactate dehydrogenase</fullName>
        <ecNumber evidence="8">1.1.1.-</ecNumber>
    </submittedName>
</protein>
<evidence type="ECO:0000313" key="8">
    <source>
        <dbReference type="EMBL" id="EGC15813.1"/>
    </source>
</evidence>
<reference evidence="8 9" key="1">
    <citation type="submission" date="2011-01" db="EMBL/GenBank/DDBJ databases">
        <authorList>
            <person name="Muzny D."/>
            <person name="Qin X."/>
            <person name="Buhay C."/>
            <person name="Dugan-Rocha S."/>
            <person name="Ding Y."/>
            <person name="Chen G."/>
            <person name="Hawes A."/>
            <person name="Holder M."/>
            <person name="Jhangiani S."/>
            <person name="Johnson A."/>
            <person name="Khan Z."/>
            <person name="Li Z."/>
            <person name="Liu W."/>
            <person name="Liu X."/>
            <person name="Perez L."/>
            <person name="Shen H."/>
            <person name="Wang Q."/>
            <person name="Watt J."/>
            <person name="Xi L."/>
            <person name="Xin Y."/>
            <person name="Zhou J."/>
            <person name="Deng J."/>
            <person name="Jiang H."/>
            <person name="Liu Y."/>
            <person name="Qu J."/>
            <person name="Song X.-Z."/>
            <person name="Zhang L."/>
            <person name="Villasana D."/>
            <person name="Johnson A."/>
            <person name="Liu J."/>
            <person name="Liyanage D."/>
            <person name="Lorensuhewa L."/>
            <person name="Robinson T."/>
            <person name="Song A."/>
            <person name="Song B.-B."/>
            <person name="Dinh H."/>
            <person name="Thornton R."/>
            <person name="Coyle M."/>
            <person name="Francisco L."/>
            <person name="Jackson L."/>
            <person name="Javaid M."/>
            <person name="Korchina V."/>
            <person name="Kovar C."/>
            <person name="Mata R."/>
            <person name="Mathew T."/>
            <person name="Ngo R."/>
            <person name="Nguyen L."/>
            <person name="Nguyen N."/>
            <person name="Okwuonu G."/>
            <person name="Ongeri F."/>
            <person name="Pham C."/>
            <person name="Simmons D."/>
            <person name="Wilczek-Boney K."/>
            <person name="Hale W."/>
            <person name="Jakkamsetti A."/>
            <person name="Pham P."/>
            <person name="Ruth R."/>
            <person name="San Lucas F."/>
            <person name="Warren J."/>
            <person name="Zhang J."/>
            <person name="Zhao Z."/>
            <person name="Zhou C."/>
            <person name="Zhu D."/>
            <person name="Lee S."/>
            <person name="Bess C."/>
            <person name="Blankenburg K."/>
            <person name="Forbes L."/>
            <person name="Fu Q."/>
            <person name="Gubbala S."/>
            <person name="Hirani K."/>
            <person name="Jayaseelan J.C."/>
            <person name="Lara F."/>
            <person name="Munidasa M."/>
            <person name="Palculict T."/>
            <person name="Patil S."/>
            <person name="Pu L.-L."/>
            <person name="Saada N."/>
            <person name="Tang L."/>
            <person name="Weissenberger G."/>
            <person name="Zhu Y."/>
            <person name="Hemphill L."/>
            <person name="Shang Y."/>
            <person name="Youmans B."/>
            <person name="Ayvaz T."/>
            <person name="Ross M."/>
            <person name="Santibanez J."/>
            <person name="Aqrawi P."/>
            <person name="Gross S."/>
            <person name="Joshi V."/>
            <person name="Fowler G."/>
            <person name="Nazareth L."/>
            <person name="Reid J."/>
            <person name="Worley K."/>
            <person name="Petrosino J."/>
            <person name="Highlander S."/>
            <person name="Gibbs R."/>
        </authorList>
    </citation>
    <scope>NUCLEOTIDE SEQUENCE [LARGE SCALE GENOMIC DNA]</scope>
    <source>
        <strain evidence="8 9">MM4-1A</strain>
    </source>
</reference>
<dbReference type="InterPro" id="IPR001557">
    <property type="entry name" value="L-lactate/malate_DH"/>
</dbReference>
<dbReference type="SUPFAM" id="SSF56327">
    <property type="entry name" value="LDH C-terminal domain-like"/>
    <property type="match status" value="1"/>
</dbReference>
<evidence type="ECO:0000256" key="1">
    <source>
        <dbReference type="ARBA" id="ARBA00006054"/>
    </source>
</evidence>
<feature type="domain" description="Lactate/malate dehydrogenase C-terminal" evidence="7">
    <location>
        <begin position="159"/>
        <end position="315"/>
    </location>
</feature>
<evidence type="ECO:0000256" key="3">
    <source>
        <dbReference type="PIRSR" id="PIRSR000102-1"/>
    </source>
</evidence>
<dbReference type="InterPro" id="IPR018177">
    <property type="entry name" value="L-lactate_DH_AS"/>
</dbReference>
<evidence type="ECO:0000256" key="4">
    <source>
        <dbReference type="PIRSR" id="PIRSR000102-3"/>
    </source>
</evidence>